<evidence type="ECO:0000313" key="4">
    <source>
        <dbReference type="Proteomes" id="UP000653578"/>
    </source>
</evidence>
<dbReference type="RefSeq" id="WP_171634258.1">
    <property type="nucleotide sequence ID" value="NZ_WHNY01000067.1"/>
</dbReference>
<name>A0ABX1XGH6_9BACL</name>
<keyword evidence="4" id="KW-1185">Reference proteome</keyword>
<gene>
    <name evidence="3" type="ORF">GC096_26005</name>
</gene>
<keyword evidence="1" id="KW-1133">Transmembrane helix</keyword>
<organism evidence="3 4">
    <name type="scientific">Paenibacillus plantarum</name>
    <dbReference type="NCBI Taxonomy" id="2654975"/>
    <lineage>
        <taxon>Bacteria</taxon>
        <taxon>Bacillati</taxon>
        <taxon>Bacillota</taxon>
        <taxon>Bacilli</taxon>
        <taxon>Bacillales</taxon>
        <taxon>Paenibacillaceae</taxon>
        <taxon>Paenibacillus</taxon>
    </lineage>
</organism>
<dbReference type="CDD" id="cd21173">
    <property type="entry name" value="NucC-like"/>
    <property type="match status" value="1"/>
</dbReference>
<accession>A0ABX1XGH6</accession>
<reference evidence="3 4" key="1">
    <citation type="submission" date="2019-10" db="EMBL/GenBank/DDBJ databases">
        <title>Description of Paenibacillus humi sp. nov.</title>
        <authorList>
            <person name="Carlier A."/>
            <person name="Qi S."/>
        </authorList>
    </citation>
    <scope>NUCLEOTIDE SEQUENCE [LARGE SCALE GENOMIC DNA]</scope>
    <source>
        <strain evidence="3 4">LMG 31461</strain>
    </source>
</reference>
<feature type="domain" description="DUF6602" evidence="2">
    <location>
        <begin position="21"/>
        <end position="123"/>
    </location>
</feature>
<feature type="transmembrane region" description="Helical" evidence="1">
    <location>
        <begin position="221"/>
        <end position="243"/>
    </location>
</feature>
<protein>
    <recommendedName>
        <fullName evidence="2">DUF6602 domain-containing protein</fullName>
    </recommendedName>
</protein>
<sequence length="261" mass="29319">MELKLLFSGISKKMSLDFSEITEQISHMGDRGTNREEKVKEFLIKHLPNKYGIGNGQAISTEGGISKQLDCVIYDSNSCPLWFNEKTQIFPAESLCATVEIKSVLTKHKISESIENIASVKRLKKESGTRAILIGIRDEEQVNPETLGCVFAFEAQQSLESIAKNINEANKKIPANERVNLVCILNKGVLVTVNKEGKVRLNPPNTEPTTMGIMEAKEDSLLLFFLFLNAYLNVIEVVPPYLFNYVNDIFNGFPILYKKIE</sequence>
<dbReference type="EMBL" id="WHNY01000067">
    <property type="protein sequence ID" value="NOU67502.1"/>
    <property type="molecule type" value="Genomic_DNA"/>
</dbReference>
<keyword evidence="1" id="KW-0812">Transmembrane</keyword>
<dbReference type="Pfam" id="PF20247">
    <property type="entry name" value="DUF6602"/>
    <property type="match status" value="1"/>
</dbReference>
<evidence type="ECO:0000256" key="1">
    <source>
        <dbReference type="SAM" id="Phobius"/>
    </source>
</evidence>
<dbReference type="InterPro" id="IPR046537">
    <property type="entry name" value="DUF6602"/>
</dbReference>
<evidence type="ECO:0000313" key="3">
    <source>
        <dbReference type="EMBL" id="NOU67502.1"/>
    </source>
</evidence>
<comment type="caution">
    <text evidence="3">The sequence shown here is derived from an EMBL/GenBank/DDBJ whole genome shotgun (WGS) entry which is preliminary data.</text>
</comment>
<keyword evidence="1" id="KW-0472">Membrane</keyword>
<proteinExistence type="predicted"/>
<dbReference type="Proteomes" id="UP000653578">
    <property type="component" value="Unassembled WGS sequence"/>
</dbReference>
<evidence type="ECO:0000259" key="2">
    <source>
        <dbReference type="Pfam" id="PF20247"/>
    </source>
</evidence>